<dbReference type="EnsemblMetazoa" id="ACOM024391-RA">
    <property type="protein sequence ID" value="ACOM024391-PA.1"/>
    <property type="gene ID" value="ACOM024391"/>
</dbReference>
<name>A0A8W7P2U4_ANOCL</name>
<proteinExistence type="predicted"/>
<protein>
    <submittedName>
        <fullName evidence="1">Uncharacterized protein</fullName>
    </submittedName>
</protein>
<dbReference type="AlphaFoldDB" id="A0A8W7P2U4"/>
<sequence>MEAESVAESNGFVSCGTTPPAPPYSAIKSLVFFSPSYMAAPPAPTPSTSILPSCPTPGEAATGGNPFAPVATVFGQISVSISAIQLSRWRSNRAFDPASVSVGTLGSGGGSGVAKYRATSLAQSVYPARYLSMPGLSRLRCRWKCRTVSSSMSAFSSLECFVCPSPDLLLTVDSRMRAFRMARLWLMRARRRFSISGLLVRFSGSCAACIRPGAVVPVWLAR</sequence>
<organism evidence="1">
    <name type="scientific">Anopheles coluzzii</name>
    <name type="common">African malaria mosquito</name>
    <dbReference type="NCBI Taxonomy" id="1518534"/>
    <lineage>
        <taxon>Eukaryota</taxon>
        <taxon>Metazoa</taxon>
        <taxon>Ecdysozoa</taxon>
        <taxon>Arthropoda</taxon>
        <taxon>Hexapoda</taxon>
        <taxon>Insecta</taxon>
        <taxon>Pterygota</taxon>
        <taxon>Neoptera</taxon>
        <taxon>Endopterygota</taxon>
        <taxon>Diptera</taxon>
        <taxon>Nematocera</taxon>
        <taxon>Culicoidea</taxon>
        <taxon>Culicidae</taxon>
        <taxon>Anophelinae</taxon>
        <taxon>Anopheles</taxon>
    </lineage>
</organism>
<accession>A0A8W7P2U4</accession>
<reference evidence="1" key="1">
    <citation type="submission" date="2022-08" db="UniProtKB">
        <authorList>
            <consortium name="EnsemblMetazoa"/>
        </authorList>
    </citation>
    <scope>IDENTIFICATION</scope>
</reference>
<evidence type="ECO:0000313" key="1">
    <source>
        <dbReference type="EnsemblMetazoa" id="ACOM024391-PA.1"/>
    </source>
</evidence>
<dbReference type="Proteomes" id="UP000075882">
    <property type="component" value="Unassembled WGS sequence"/>
</dbReference>